<dbReference type="RefSeq" id="XP_014148819.1">
    <property type="nucleotide sequence ID" value="XM_014293344.1"/>
</dbReference>
<organism evidence="7 8">
    <name type="scientific">Sphaeroforma arctica JP610</name>
    <dbReference type="NCBI Taxonomy" id="667725"/>
    <lineage>
        <taxon>Eukaryota</taxon>
        <taxon>Ichthyosporea</taxon>
        <taxon>Ichthyophonida</taxon>
        <taxon>Sphaeroforma</taxon>
    </lineage>
</organism>
<dbReference type="STRING" id="667725.A0A0L0FDR5"/>
<proteinExistence type="inferred from homology"/>
<feature type="domain" description="ADF-H" evidence="6">
    <location>
        <begin position="2"/>
        <end position="131"/>
    </location>
</feature>
<protein>
    <recommendedName>
        <fullName evidence="6">ADF-H domain-containing protein</fullName>
    </recommendedName>
</protein>
<evidence type="ECO:0000259" key="6">
    <source>
        <dbReference type="PROSITE" id="PS51263"/>
    </source>
</evidence>
<keyword evidence="2" id="KW-0963">Cytoplasm</keyword>
<dbReference type="GO" id="GO:0030427">
    <property type="term" value="C:site of polarized growth"/>
    <property type="evidence" value="ECO:0007669"/>
    <property type="project" value="TreeGrafter"/>
</dbReference>
<dbReference type="InterPro" id="IPR002108">
    <property type="entry name" value="ADF-H"/>
</dbReference>
<dbReference type="PANTHER" id="PTHR10829">
    <property type="entry name" value="CORTACTIN AND DREBRIN"/>
    <property type="match status" value="1"/>
</dbReference>
<dbReference type="eggNOG" id="KOG3655">
    <property type="taxonomic scope" value="Eukaryota"/>
</dbReference>
<dbReference type="GO" id="GO:0051015">
    <property type="term" value="F:actin filament binding"/>
    <property type="evidence" value="ECO:0007669"/>
    <property type="project" value="TreeGrafter"/>
</dbReference>
<dbReference type="EMBL" id="KQ243981">
    <property type="protein sequence ID" value="KNC74917.1"/>
    <property type="molecule type" value="Genomic_DNA"/>
</dbReference>
<dbReference type="PROSITE" id="PS51263">
    <property type="entry name" value="ADF_H"/>
    <property type="match status" value="1"/>
</dbReference>
<dbReference type="Proteomes" id="UP000054560">
    <property type="component" value="Unassembled WGS sequence"/>
</dbReference>
<dbReference type="Pfam" id="PF00241">
    <property type="entry name" value="Cofilin_ADF"/>
    <property type="match status" value="1"/>
</dbReference>
<name>A0A0L0FDR5_9EUKA</name>
<keyword evidence="4" id="KW-0206">Cytoskeleton</keyword>
<dbReference type="GO" id="GO:0030864">
    <property type="term" value="C:cortical actin cytoskeleton"/>
    <property type="evidence" value="ECO:0007669"/>
    <property type="project" value="TreeGrafter"/>
</dbReference>
<evidence type="ECO:0000256" key="2">
    <source>
        <dbReference type="ARBA" id="ARBA00022490"/>
    </source>
</evidence>
<dbReference type="PANTHER" id="PTHR10829:SF29">
    <property type="entry name" value="COACTOSIN-LIKE PROTEIN"/>
    <property type="match status" value="1"/>
</dbReference>
<dbReference type="SMART" id="SM00102">
    <property type="entry name" value="ADF"/>
    <property type="match status" value="1"/>
</dbReference>
<dbReference type="OrthoDB" id="20822at2759"/>
<dbReference type="AlphaFoldDB" id="A0A0L0FDR5"/>
<evidence type="ECO:0000313" key="8">
    <source>
        <dbReference type="Proteomes" id="UP000054560"/>
    </source>
</evidence>
<accession>A0A0L0FDR5</accession>
<dbReference type="InterPro" id="IPR029006">
    <property type="entry name" value="ADF-H/Gelsolin-like_dom_sf"/>
</dbReference>
<comment type="subcellular location">
    <subcellularLocation>
        <location evidence="1">Cytoplasm</location>
        <location evidence="1">Cytoskeleton</location>
    </subcellularLocation>
</comment>
<evidence type="ECO:0000256" key="5">
    <source>
        <dbReference type="ARBA" id="ARBA00038052"/>
    </source>
</evidence>
<keyword evidence="8" id="KW-1185">Reference proteome</keyword>
<evidence type="ECO:0000256" key="3">
    <source>
        <dbReference type="ARBA" id="ARBA00023203"/>
    </source>
</evidence>
<dbReference type="GO" id="GO:0030833">
    <property type="term" value="P:regulation of actin filament polymerization"/>
    <property type="evidence" value="ECO:0007669"/>
    <property type="project" value="TreeGrafter"/>
</dbReference>
<keyword evidence="3" id="KW-0009">Actin-binding</keyword>
<sequence>MSILENQDTITEAYEDVRNDNSDTEWLFLAYNDANKVYLESKGTGYDNLLAKFTDDIRAYAFVRVETGDELSKRAKFALITWIGDNVGALKKAKVSVQKSEVKAVIKSVAAEVLANDKGDVAYKVLDDLVRKAGGANYGTGSR</sequence>
<dbReference type="GO" id="GO:0005884">
    <property type="term" value="C:actin filament"/>
    <property type="evidence" value="ECO:0007669"/>
    <property type="project" value="TreeGrafter"/>
</dbReference>
<reference evidence="7 8" key="1">
    <citation type="submission" date="2011-02" db="EMBL/GenBank/DDBJ databases">
        <title>The Genome Sequence of Sphaeroforma arctica JP610.</title>
        <authorList>
            <consortium name="The Broad Institute Genome Sequencing Platform"/>
            <person name="Russ C."/>
            <person name="Cuomo C."/>
            <person name="Young S.K."/>
            <person name="Zeng Q."/>
            <person name="Gargeya S."/>
            <person name="Alvarado L."/>
            <person name="Berlin A."/>
            <person name="Chapman S.B."/>
            <person name="Chen Z."/>
            <person name="Freedman E."/>
            <person name="Gellesch M."/>
            <person name="Goldberg J."/>
            <person name="Griggs A."/>
            <person name="Gujja S."/>
            <person name="Heilman E."/>
            <person name="Heiman D."/>
            <person name="Howarth C."/>
            <person name="Mehta T."/>
            <person name="Neiman D."/>
            <person name="Pearson M."/>
            <person name="Roberts A."/>
            <person name="Saif S."/>
            <person name="Shea T."/>
            <person name="Shenoy N."/>
            <person name="Sisk P."/>
            <person name="Stolte C."/>
            <person name="Sykes S."/>
            <person name="White J."/>
            <person name="Yandava C."/>
            <person name="Burger G."/>
            <person name="Gray M.W."/>
            <person name="Holland P.W.H."/>
            <person name="King N."/>
            <person name="Lang F.B.F."/>
            <person name="Roger A.J."/>
            <person name="Ruiz-Trillo I."/>
            <person name="Haas B."/>
            <person name="Nusbaum C."/>
            <person name="Birren B."/>
        </authorList>
    </citation>
    <scope>NUCLEOTIDE SEQUENCE [LARGE SCALE GENOMIC DNA]</scope>
    <source>
        <strain evidence="7 8">JP610</strain>
    </source>
</reference>
<gene>
    <name evidence="7" type="ORF">SARC_12547</name>
</gene>
<evidence type="ECO:0000313" key="7">
    <source>
        <dbReference type="EMBL" id="KNC74917.1"/>
    </source>
</evidence>
<evidence type="ECO:0000256" key="1">
    <source>
        <dbReference type="ARBA" id="ARBA00004245"/>
    </source>
</evidence>
<evidence type="ECO:0000256" key="4">
    <source>
        <dbReference type="ARBA" id="ARBA00023212"/>
    </source>
</evidence>
<dbReference type="SUPFAM" id="SSF55753">
    <property type="entry name" value="Actin depolymerizing proteins"/>
    <property type="match status" value="1"/>
</dbReference>
<dbReference type="CDD" id="cd11282">
    <property type="entry name" value="ADF_coactosin_like"/>
    <property type="match status" value="1"/>
</dbReference>
<dbReference type="GeneID" id="25913051"/>
<comment type="similarity">
    <text evidence="5">Belongs to the actin-binding proteins ADF family. Coactosin subfamily.</text>
</comment>
<dbReference type="Gene3D" id="3.40.20.10">
    <property type="entry name" value="Severin"/>
    <property type="match status" value="1"/>
</dbReference>
<dbReference type="FunFam" id="3.40.20.10:FF:000018">
    <property type="entry name" value="Coactosin-like 1"/>
    <property type="match status" value="1"/>
</dbReference>